<proteinExistence type="predicted"/>
<dbReference type="AlphaFoldDB" id="A0AAD3SL73"/>
<feature type="region of interest" description="Disordered" evidence="1">
    <location>
        <begin position="91"/>
        <end position="116"/>
    </location>
</feature>
<dbReference type="Proteomes" id="UP001279734">
    <property type="component" value="Unassembled WGS sequence"/>
</dbReference>
<name>A0AAD3SL73_NEPGR</name>
<sequence>MKLLNRFRGHHLVEEVIASLFSTNAKSSLASYDVFFEKIQRIRDPAASIVPVVDQWIDDGGAIAKFQVRKLVQFMKDFRRYKHALKANPWRAEEQTDQKVQKLKETTTHDTIQKLE</sequence>
<evidence type="ECO:0000313" key="2">
    <source>
        <dbReference type="EMBL" id="GMH12606.1"/>
    </source>
</evidence>
<gene>
    <name evidence="2" type="ORF">Nepgr_014447</name>
</gene>
<evidence type="ECO:0000313" key="3">
    <source>
        <dbReference type="Proteomes" id="UP001279734"/>
    </source>
</evidence>
<accession>A0AAD3SL73</accession>
<organism evidence="2 3">
    <name type="scientific">Nepenthes gracilis</name>
    <name type="common">Slender pitcher plant</name>
    <dbReference type="NCBI Taxonomy" id="150966"/>
    <lineage>
        <taxon>Eukaryota</taxon>
        <taxon>Viridiplantae</taxon>
        <taxon>Streptophyta</taxon>
        <taxon>Embryophyta</taxon>
        <taxon>Tracheophyta</taxon>
        <taxon>Spermatophyta</taxon>
        <taxon>Magnoliopsida</taxon>
        <taxon>eudicotyledons</taxon>
        <taxon>Gunneridae</taxon>
        <taxon>Pentapetalae</taxon>
        <taxon>Caryophyllales</taxon>
        <taxon>Nepenthaceae</taxon>
        <taxon>Nepenthes</taxon>
    </lineage>
</organism>
<evidence type="ECO:0000256" key="1">
    <source>
        <dbReference type="SAM" id="MobiDB-lite"/>
    </source>
</evidence>
<comment type="caution">
    <text evidence="2">The sequence shown here is derived from an EMBL/GenBank/DDBJ whole genome shotgun (WGS) entry which is preliminary data.</text>
</comment>
<reference evidence="2" key="1">
    <citation type="submission" date="2023-05" db="EMBL/GenBank/DDBJ databases">
        <title>Nepenthes gracilis genome sequencing.</title>
        <authorList>
            <person name="Fukushima K."/>
        </authorList>
    </citation>
    <scope>NUCLEOTIDE SEQUENCE</scope>
    <source>
        <strain evidence="2">SING2019-196</strain>
    </source>
</reference>
<keyword evidence="3" id="KW-1185">Reference proteome</keyword>
<protein>
    <submittedName>
        <fullName evidence="2">Uncharacterized protein</fullName>
    </submittedName>
</protein>
<dbReference type="EMBL" id="BSYO01000012">
    <property type="protein sequence ID" value="GMH12606.1"/>
    <property type="molecule type" value="Genomic_DNA"/>
</dbReference>